<name>A0AA87IIC3_BIFLL</name>
<evidence type="ECO:0000313" key="1">
    <source>
        <dbReference type="EMBL" id="EIJ27991.1"/>
    </source>
</evidence>
<protein>
    <submittedName>
        <fullName evidence="1">Uncharacterized protein</fullName>
    </submittedName>
</protein>
<sequence>MPVAVRGFVMGERGNRDSAVFRGNAFVSMPYGYRIVPHMK</sequence>
<proteinExistence type="predicted"/>
<gene>
    <name evidence="1" type="ORF">HMPREF1313_1043</name>
</gene>
<dbReference type="EMBL" id="AJTF01000025">
    <property type="protein sequence ID" value="EIJ27991.1"/>
    <property type="molecule type" value="Genomic_DNA"/>
</dbReference>
<comment type="caution">
    <text evidence="1">The sequence shown here is derived from an EMBL/GenBank/DDBJ whole genome shotgun (WGS) entry which is preliminary data.</text>
</comment>
<dbReference type="AlphaFoldDB" id="A0AA87IIC3"/>
<accession>A0AA87IIC3</accession>
<organism evidence="1 2">
    <name type="scientific">Bifidobacterium longum subsp. longum 1-6B</name>
    <dbReference type="NCBI Taxonomy" id="1161744"/>
    <lineage>
        <taxon>Bacteria</taxon>
        <taxon>Bacillati</taxon>
        <taxon>Actinomycetota</taxon>
        <taxon>Actinomycetes</taxon>
        <taxon>Bifidobacteriales</taxon>
        <taxon>Bifidobacteriaceae</taxon>
        <taxon>Bifidobacterium</taxon>
    </lineage>
</organism>
<evidence type="ECO:0000313" key="2">
    <source>
        <dbReference type="Proteomes" id="UP000006410"/>
    </source>
</evidence>
<reference evidence="1 2" key="1">
    <citation type="journal article" date="2013" name="Genome Announc.">
        <title>Draft Genome Sequences of Two Pairs of Human Intestinal Bifidobacterium longum subsp. longum Strains, 44B and 1-6B and 35B and 2-2B, Consecutively Isolated from Two Children after a 5-Year Time Period.</title>
        <authorList>
            <person name="Shkoporov A.N."/>
            <person name="Efimov B.A."/>
            <person name="Khokhlova E.V."/>
            <person name="Chaplin A.V."/>
            <person name="Kafarskaya L.I."/>
            <person name="Durkin A.S."/>
            <person name="McCorrison J."/>
            <person name="Torralba M."/>
            <person name="Gillis M."/>
            <person name="Sutton G."/>
            <person name="Weibel D.B."/>
            <person name="Nelson K.E."/>
            <person name="Smeianov V.V."/>
        </authorList>
    </citation>
    <scope>NUCLEOTIDE SEQUENCE [LARGE SCALE GENOMIC DNA]</scope>
    <source>
        <strain evidence="1 2">1-6B</strain>
    </source>
</reference>
<dbReference type="Proteomes" id="UP000006410">
    <property type="component" value="Unassembled WGS sequence"/>
</dbReference>